<dbReference type="InterPro" id="IPR027417">
    <property type="entry name" value="P-loop_NTPase"/>
</dbReference>
<evidence type="ECO:0000256" key="8">
    <source>
        <dbReference type="ARBA" id="ARBA00022692"/>
    </source>
</evidence>
<evidence type="ECO:0000259" key="17">
    <source>
        <dbReference type="Pfam" id="PF02706"/>
    </source>
</evidence>
<dbReference type="Gene3D" id="3.40.50.300">
    <property type="entry name" value="P-loop containing nucleotide triphosphate hydrolases"/>
    <property type="match status" value="1"/>
</dbReference>
<evidence type="ECO:0000313" key="20">
    <source>
        <dbReference type="EMBL" id="QOZ69910.1"/>
    </source>
</evidence>
<evidence type="ECO:0000256" key="2">
    <source>
        <dbReference type="ARBA" id="ARBA00007316"/>
    </source>
</evidence>
<accession>A0AAE7TIW7</accession>
<dbReference type="InterPro" id="IPR003856">
    <property type="entry name" value="LPS_length_determ_N"/>
</dbReference>
<dbReference type="InterPro" id="IPR050445">
    <property type="entry name" value="Bact_polysacc_biosynth/exp"/>
</dbReference>
<gene>
    <name evidence="20" type="ORF">WN72_29055</name>
</gene>
<dbReference type="EC" id="2.7.10.2" evidence="4"/>
<feature type="domain" description="Polysaccharide chain length determinant N-terminal" evidence="17">
    <location>
        <begin position="32"/>
        <end position="118"/>
    </location>
</feature>
<evidence type="ECO:0000256" key="9">
    <source>
        <dbReference type="ARBA" id="ARBA00022741"/>
    </source>
</evidence>
<dbReference type="GO" id="GO:0005886">
    <property type="term" value="C:plasma membrane"/>
    <property type="evidence" value="ECO:0007669"/>
    <property type="project" value="UniProtKB-SubCell"/>
</dbReference>
<proteinExistence type="inferred from homology"/>
<dbReference type="AlphaFoldDB" id="A0AAE7TIW7"/>
<dbReference type="EMBL" id="CP030050">
    <property type="protein sequence ID" value="QOZ69910.1"/>
    <property type="molecule type" value="Genomic_DNA"/>
</dbReference>
<comment type="catalytic activity">
    <reaction evidence="15">
        <text>L-tyrosyl-[protein] + ATP = O-phospho-L-tyrosyl-[protein] + ADP + H(+)</text>
        <dbReference type="Rhea" id="RHEA:10596"/>
        <dbReference type="Rhea" id="RHEA-COMP:10136"/>
        <dbReference type="Rhea" id="RHEA-COMP:20101"/>
        <dbReference type="ChEBI" id="CHEBI:15378"/>
        <dbReference type="ChEBI" id="CHEBI:30616"/>
        <dbReference type="ChEBI" id="CHEBI:46858"/>
        <dbReference type="ChEBI" id="CHEBI:61978"/>
        <dbReference type="ChEBI" id="CHEBI:456216"/>
        <dbReference type="EC" id="2.7.10.2"/>
    </reaction>
</comment>
<dbReference type="Proteomes" id="UP000594015">
    <property type="component" value="Chromosome"/>
</dbReference>
<keyword evidence="5" id="KW-1003">Cell membrane</keyword>
<reference evidence="20 21" key="1">
    <citation type="submission" date="2018-06" db="EMBL/GenBank/DDBJ databases">
        <title>Comparative genomics of Bradyrhizobium nodulating Arachidis hypogaea.</title>
        <authorList>
            <person name="Li Y."/>
        </authorList>
    </citation>
    <scope>NUCLEOTIDE SEQUENCE [LARGE SCALE GENOMIC DNA]</scope>
    <source>
        <strain evidence="20 21">CCBAU 051107</strain>
    </source>
</reference>
<evidence type="ECO:0000256" key="14">
    <source>
        <dbReference type="ARBA" id="ARBA00023137"/>
    </source>
</evidence>
<evidence type="ECO:0000256" key="4">
    <source>
        <dbReference type="ARBA" id="ARBA00011903"/>
    </source>
</evidence>
<dbReference type="Pfam" id="PF13807">
    <property type="entry name" value="GNVR"/>
    <property type="match status" value="1"/>
</dbReference>
<keyword evidence="9" id="KW-0547">Nucleotide-binding</keyword>
<dbReference type="RefSeq" id="WP_092217333.1">
    <property type="nucleotide sequence ID" value="NZ_CP030050.1"/>
</dbReference>
<evidence type="ECO:0000256" key="16">
    <source>
        <dbReference type="SAM" id="Phobius"/>
    </source>
</evidence>
<feature type="domain" description="Tyrosine-protein kinase G-rich" evidence="19">
    <location>
        <begin position="399"/>
        <end position="472"/>
    </location>
</feature>
<dbReference type="GO" id="GO:0004713">
    <property type="term" value="F:protein tyrosine kinase activity"/>
    <property type="evidence" value="ECO:0007669"/>
    <property type="project" value="TreeGrafter"/>
</dbReference>
<dbReference type="PANTHER" id="PTHR32309">
    <property type="entry name" value="TYROSINE-PROTEIN KINASE"/>
    <property type="match status" value="1"/>
</dbReference>
<dbReference type="InterPro" id="IPR005702">
    <property type="entry name" value="Wzc-like_C"/>
</dbReference>
<keyword evidence="12 16" id="KW-1133">Transmembrane helix</keyword>
<dbReference type="InterPro" id="IPR025669">
    <property type="entry name" value="AAA_dom"/>
</dbReference>
<dbReference type="Pfam" id="PF02706">
    <property type="entry name" value="Wzz"/>
    <property type="match status" value="1"/>
</dbReference>
<sequence>MDTRTAVPAKPIDQIDRESLGGTISVSDLVEQIWGFIRRQYLVFVIVTACSIGLGLVYLLTTPARYTAHAMMQIDSSKLRVLQPQQVSFSDTPLDTTQVETQVEVLKSEGLGLSVVKEMRLTEDPEFAGNGARLWGSGNSAQDAESRQSQALDALLRQRSISRVGRTYVLDIAFSSLRPNRAAEIANGIAEAYIVDQLESKYQATRRASKWLQDRITELREQVSAVDRAVLDYKEKNKIFDIAVAPAAGGASASARSLEEQQLAEISSQLSTARAASTEAKARLDRIQEVLKMEIPDASVVDSLRSEIVIRLRNQYLDLAAREGLLSQRYGSDHQAAINVRAQMDQIRQSITDELRRIAESTKSDYEIATAREQSIKNKLADMVSDARITNRERIGLRELESNAQAIHTIYDSFLQRYMEAIQQQSFPITESRIISAATAPKQKSSPRASVVLGVATVLGIALSLAVAGLREALDPVFRSRRQVHETLQVKCLAVVPLLDAPPRSRLLARWRRNAMQDAAVMPAGADAMLGRVVLDPSSLFAASLRSIKVAVEVSTAGQRSRVVGLISTLPDEGKSTIASNFVELIAHVGKKVILVDGDLRNPTLSRAMAPDAASGLLEVLAGEVGLHDAVRTARGPAFLPTVLGSRDAHGRELLGSEALKMLIEQLRETYEYIIIDLPPLGPVAEVRGTAGMIDSYVQVIEWGRSRKNTVRQQLLGAPEIYERLLGVVLNKVDLKEFSRHETLDAVGGQNGYY</sequence>
<keyword evidence="6" id="KW-0997">Cell inner membrane</keyword>
<dbReference type="KEGG" id="barh:WN72_29055"/>
<evidence type="ECO:0000256" key="5">
    <source>
        <dbReference type="ARBA" id="ARBA00022475"/>
    </source>
</evidence>
<evidence type="ECO:0000256" key="1">
    <source>
        <dbReference type="ARBA" id="ARBA00004429"/>
    </source>
</evidence>
<dbReference type="CDD" id="cd05387">
    <property type="entry name" value="BY-kinase"/>
    <property type="match status" value="1"/>
</dbReference>
<keyword evidence="13 16" id="KW-0472">Membrane</keyword>
<evidence type="ECO:0000256" key="6">
    <source>
        <dbReference type="ARBA" id="ARBA00022519"/>
    </source>
</evidence>
<dbReference type="Pfam" id="PF13614">
    <property type="entry name" value="AAA_31"/>
    <property type="match status" value="1"/>
</dbReference>
<evidence type="ECO:0000313" key="21">
    <source>
        <dbReference type="Proteomes" id="UP000594015"/>
    </source>
</evidence>
<comment type="subcellular location">
    <subcellularLocation>
        <location evidence="1">Cell inner membrane</location>
        <topology evidence="1">Multi-pass membrane protein</topology>
    </subcellularLocation>
</comment>
<organism evidence="20 21">
    <name type="scientific">Bradyrhizobium arachidis</name>
    <dbReference type="NCBI Taxonomy" id="858423"/>
    <lineage>
        <taxon>Bacteria</taxon>
        <taxon>Pseudomonadati</taxon>
        <taxon>Pseudomonadota</taxon>
        <taxon>Alphaproteobacteria</taxon>
        <taxon>Hyphomicrobiales</taxon>
        <taxon>Nitrobacteraceae</taxon>
        <taxon>Bradyrhizobium</taxon>
    </lineage>
</organism>
<keyword evidence="7" id="KW-0808">Transferase</keyword>
<evidence type="ECO:0000256" key="12">
    <source>
        <dbReference type="ARBA" id="ARBA00022989"/>
    </source>
</evidence>
<evidence type="ECO:0000259" key="18">
    <source>
        <dbReference type="Pfam" id="PF13614"/>
    </source>
</evidence>
<keyword evidence="10" id="KW-0418">Kinase</keyword>
<keyword evidence="14" id="KW-0829">Tyrosine-protein kinase</keyword>
<keyword evidence="8 16" id="KW-0812">Transmembrane</keyword>
<evidence type="ECO:0000256" key="11">
    <source>
        <dbReference type="ARBA" id="ARBA00022840"/>
    </source>
</evidence>
<feature type="domain" description="AAA" evidence="18">
    <location>
        <begin position="574"/>
        <end position="680"/>
    </location>
</feature>
<name>A0AAE7TIW7_9BRAD</name>
<dbReference type="InterPro" id="IPR032807">
    <property type="entry name" value="GNVR"/>
</dbReference>
<feature type="transmembrane region" description="Helical" evidence="16">
    <location>
        <begin position="41"/>
        <end position="61"/>
    </location>
</feature>
<evidence type="ECO:0000256" key="10">
    <source>
        <dbReference type="ARBA" id="ARBA00022777"/>
    </source>
</evidence>
<evidence type="ECO:0000256" key="15">
    <source>
        <dbReference type="ARBA" id="ARBA00051245"/>
    </source>
</evidence>
<evidence type="ECO:0000256" key="13">
    <source>
        <dbReference type="ARBA" id="ARBA00023136"/>
    </source>
</evidence>
<keyword evidence="11" id="KW-0067">ATP-binding</keyword>
<evidence type="ECO:0000259" key="19">
    <source>
        <dbReference type="Pfam" id="PF13807"/>
    </source>
</evidence>
<dbReference type="PANTHER" id="PTHR32309:SF13">
    <property type="entry name" value="FERRIC ENTEROBACTIN TRANSPORT PROTEIN FEPE"/>
    <property type="match status" value="1"/>
</dbReference>
<evidence type="ECO:0000256" key="3">
    <source>
        <dbReference type="ARBA" id="ARBA00008883"/>
    </source>
</evidence>
<protein>
    <recommendedName>
        <fullName evidence="4">non-specific protein-tyrosine kinase</fullName>
        <ecNumber evidence="4">2.7.10.2</ecNumber>
    </recommendedName>
</protein>
<evidence type="ECO:0000256" key="7">
    <source>
        <dbReference type="ARBA" id="ARBA00022679"/>
    </source>
</evidence>
<dbReference type="SUPFAM" id="SSF52540">
    <property type="entry name" value="P-loop containing nucleoside triphosphate hydrolases"/>
    <property type="match status" value="1"/>
</dbReference>
<comment type="similarity">
    <text evidence="2">Belongs to the CpsD/CapB family.</text>
</comment>
<comment type="similarity">
    <text evidence="3">Belongs to the etk/wzc family.</text>
</comment>